<comment type="caution">
    <text evidence="2">The sequence shown here is derived from an EMBL/GenBank/DDBJ whole genome shotgun (WGS) entry which is preliminary data.</text>
</comment>
<protein>
    <recommendedName>
        <fullName evidence="4">DUF3511 domain protein</fullName>
    </recommendedName>
</protein>
<feature type="region of interest" description="Disordered" evidence="1">
    <location>
        <begin position="29"/>
        <end position="91"/>
    </location>
</feature>
<proteinExistence type="predicted"/>
<reference evidence="2 3" key="1">
    <citation type="submission" date="2024-01" db="EMBL/GenBank/DDBJ databases">
        <title>The genomes of 5 underutilized Papilionoideae crops provide insights into root nodulation and disease resistanc.</title>
        <authorList>
            <person name="Yuan L."/>
        </authorList>
    </citation>
    <scope>NUCLEOTIDE SEQUENCE [LARGE SCALE GENOMIC DNA]</scope>
    <source>
        <strain evidence="2">ZHUSHIDOU_FW_LH</strain>
        <tissue evidence="2">Leaf</tissue>
    </source>
</reference>
<sequence>MCAAPIYIKTSSISAHSLISSNHHPPPYLSGRSSSMDGYGYGSGQRSKIVSGKCSYGSSQKYGSDLGTSSPSEVTRASHGGGAVGKPWSFGDPEAKRKKRIARYKVYAVEGKVKATLRNGIRWIKDKCSRIVHGY</sequence>
<name>A0AAN9F4H7_CROPI</name>
<evidence type="ECO:0000256" key="1">
    <source>
        <dbReference type="SAM" id="MobiDB-lite"/>
    </source>
</evidence>
<gene>
    <name evidence="2" type="ORF">RIF29_22370</name>
</gene>
<organism evidence="2 3">
    <name type="scientific">Crotalaria pallida</name>
    <name type="common">Smooth rattlebox</name>
    <name type="synonym">Crotalaria striata</name>
    <dbReference type="NCBI Taxonomy" id="3830"/>
    <lineage>
        <taxon>Eukaryota</taxon>
        <taxon>Viridiplantae</taxon>
        <taxon>Streptophyta</taxon>
        <taxon>Embryophyta</taxon>
        <taxon>Tracheophyta</taxon>
        <taxon>Spermatophyta</taxon>
        <taxon>Magnoliopsida</taxon>
        <taxon>eudicotyledons</taxon>
        <taxon>Gunneridae</taxon>
        <taxon>Pentapetalae</taxon>
        <taxon>rosids</taxon>
        <taxon>fabids</taxon>
        <taxon>Fabales</taxon>
        <taxon>Fabaceae</taxon>
        <taxon>Papilionoideae</taxon>
        <taxon>50 kb inversion clade</taxon>
        <taxon>genistoids sensu lato</taxon>
        <taxon>core genistoids</taxon>
        <taxon>Crotalarieae</taxon>
        <taxon>Crotalaria</taxon>
    </lineage>
</organism>
<evidence type="ECO:0000313" key="3">
    <source>
        <dbReference type="Proteomes" id="UP001372338"/>
    </source>
</evidence>
<dbReference type="PANTHER" id="PTHR33193">
    <property type="entry name" value="DOMAIN PROTEIN, PUTATIVE (DUF3511)-RELATED"/>
    <property type="match status" value="1"/>
</dbReference>
<keyword evidence="3" id="KW-1185">Reference proteome</keyword>
<feature type="compositionally biased region" description="Polar residues" evidence="1">
    <location>
        <begin position="56"/>
        <end position="75"/>
    </location>
</feature>
<dbReference type="InterPro" id="IPR021899">
    <property type="entry name" value="DUF3511"/>
</dbReference>
<dbReference type="PANTHER" id="PTHR33193:SF66">
    <property type="entry name" value="DUF3511 DOMAIN PROTEIN"/>
    <property type="match status" value="1"/>
</dbReference>
<accession>A0AAN9F4H7</accession>
<dbReference type="Proteomes" id="UP001372338">
    <property type="component" value="Unassembled WGS sequence"/>
</dbReference>
<evidence type="ECO:0000313" key="2">
    <source>
        <dbReference type="EMBL" id="KAK7269637.1"/>
    </source>
</evidence>
<dbReference type="AlphaFoldDB" id="A0AAN9F4H7"/>
<evidence type="ECO:0008006" key="4">
    <source>
        <dbReference type="Google" id="ProtNLM"/>
    </source>
</evidence>
<dbReference type="EMBL" id="JAYWIO010000004">
    <property type="protein sequence ID" value="KAK7269637.1"/>
    <property type="molecule type" value="Genomic_DNA"/>
</dbReference>
<dbReference type="Pfam" id="PF12023">
    <property type="entry name" value="DUF3511"/>
    <property type="match status" value="1"/>
</dbReference>